<dbReference type="Proteomes" id="UP000659344">
    <property type="component" value="Unassembled WGS sequence"/>
</dbReference>
<dbReference type="RefSeq" id="WP_188540268.1">
    <property type="nucleotide sequence ID" value="NZ_BMFT01000001.1"/>
</dbReference>
<protein>
    <submittedName>
        <fullName evidence="1">Uncharacterized protein</fullName>
    </submittedName>
</protein>
<dbReference type="EMBL" id="BMFT01000001">
    <property type="protein sequence ID" value="GGH28597.1"/>
    <property type="molecule type" value="Genomic_DNA"/>
</dbReference>
<accession>A0ABQ1YL59</accession>
<evidence type="ECO:0000313" key="2">
    <source>
        <dbReference type="Proteomes" id="UP000659344"/>
    </source>
</evidence>
<keyword evidence="2" id="KW-1185">Reference proteome</keyword>
<name>A0ABQ1YL59_9BACL</name>
<gene>
    <name evidence="1" type="ORF">GCM10008013_30730</name>
</gene>
<organism evidence="1 2">
    <name type="scientific">Paenibacillus segetis</name>
    <dbReference type="NCBI Taxonomy" id="1325360"/>
    <lineage>
        <taxon>Bacteria</taxon>
        <taxon>Bacillati</taxon>
        <taxon>Bacillota</taxon>
        <taxon>Bacilli</taxon>
        <taxon>Bacillales</taxon>
        <taxon>Paenibacillaceae</taxon>
        <taxon>Paenibacillus</taxon>
    </lineage>
</organism>
<reference evidence="2" key="1">
    <citation type="journal article" date="2019" name="Int. J. Syst. Evol. Microbiol.">
        <title>The Global Catalogue of Microorganisms (GCM) 10K type strain sequencing project: providing services to taxonomists for standard genome sequencing and annotation.</title>
        <authorList>
            <consortium name="The Broad Institute Genomics Platform"/>
            <consortium name="The Broad Institute Genome Sequencing Center for Infectious Disease"/>
            <person name="Wu L."/>
            <person name="Ma J."/>
        </authorList>
    </citation>
    <scope>NUCLEOTIDE SEQUENCE [LARGE SCALE GENOMIC DNA]</scope>
    <source>
        <strain evidence="2">CGMCC 1.12769</strain>
    </source>
</reference>
<comment type="caution">
    <text evidence="1">The sequence shown here is derived from an EMBL/GenBank/DDBJ whole genome shotgun (WGS) entry which is preliminary data.</text>
</comment>
<sequence length="161" mass="17850">MSSMTESAQSTVHSWITAICAWTQDVVGSKWSLYSGVWPTDYTKPAIMWRVTGIDVRVLGLSSYEIEQRLTATVLADDPIEQNAAVLQLLVELGAAVKIPLQAAERRFLTISEPKGNLNANVNTTGTTEGQITVTCTRRTGRRPVEEISLMQFVNYKSNMR</sequence>
<proteinExistence type="predicted"/>
<evidence type="ECO:0000313" key="1">
    <source>
        <dbReference type="EMBL" id="GGH28597.1"/>
    </source>
</evidence>